<gene>
    <name evidence="1" type="ORF">D3227_26640</name>
</gene>
<dbReference type="AlphaFoldDB" id="A0A3A5KJ74"/>
<accession>A0A3A5KJ74</accession>
<reference evidence="1 2" key="1">
    <citation type="submission" date="2018-09" db="EMBL/GenBank/DDBJ databases">
        <title>Mesorhizobium carmichaelinearum sp. nov. isolated from Carmichaelinea spp. root nodules in New Zealand.</title>
        <authorList>
            <person name="De Meyer S.E."/>
        </authorList>
    </citation>
    <scope>NUCLEOTIDE SEQUENCE [LARGE SCALE GENOMIC DNA]</scope>
    <source>
        <strain evidence="1 2">ICMP19557</strain>
    </source>
</reference>
<dbReference type="EMBL" id="QZWZ01000026">
    <property type="protein sequence ID" value="RJT32599.1"/>
    <property type="molecule type" value="Genomic_DNA"/>
</dbReference>
<keyword evidence="2" id="KW-1185">Reference proteome</keyword>
<name>A0A3A5KJ74_9HYPH</name>
<dbReference type="SUPFAM" id="SSF53335">
    <property type="entry name" value="S-adenosyl-L-methionine-dependent methyltransferases"/>
    <property type="match status" value="1"/>
</dbReference>
<comment type="caution">
    <text evidence="1">The sequence shown here is derived from an EMBL/GenBank/DDBJ whole genome shotgun (WGS) entry which is preliminary data.</text>
</comment>
<protein>
    <submittedName>
        <fullName evidence="1">Uncharacterized protein</fullName>
    </submittedName>
</protein>
<dbReference type="Gene3D" id="3.40.50.150">
    <property type="entry name" value="Vaccinia Virus protein VP39"/>
    <property type="match status" value="1"/>
</dbReference>
<evidence type="ECO:0000313" key="1">
    <source>
        <dbReference type="EMBL" id="RJT32599.1"/>
    </source>
</evidence>
<proteinExistence type="predicted"/>
<organism evidence="1 2">
    <name type="scientific">Mesorhizobium waimense</name>
    <dbReference type="NCBI Taxonomy" id="1300307"/>
    <lineage>
        <taxon>Bacteria</taxon>
        <taxon>Pseudomonadati</taxon>
        <taxon>Pseudomonadota</taxon>
        <taxon>Alphaproteobacteria</taxon>
        <taxon>Hyphomicrobiales</taxon>
        <taxon>Phyllobacteriaceae</taxon>
        <taxon>Mesorhizobium</taxon>
    </lineage>
</organism>
<dbReference type="Proteomes" id="UP000272706">
    <property type="component" value="Unassembled WGS sequence"/>
</dbReference>
<dbReference type="InterPro" id="IPR029063">
    <property type="entry name" value="SAM-dependent_MTases_sf"/>
</dbReference>
<evidence type="ECO:0000313" key="2">
    <source>
        <dbReference type="Proteomes" id="UP000272706"/>
    </source>
</evidence>
<sequence length="396" mass="43801">MMVPRMQGDIIDTILAAMPRLCRVLDPFVGSGTVMTEALMRDLDFTGIDINPLAVLVCEAKAAIDSGSDIEGAAQTLLKALRLDVSETIDADFPGRTKWFDHESAVKFSALRRAILCVNEAGARKVMWTVFAETVRLCSNSRTSTYKLHIRKPDDRVPADKVIETFEAHLRQALIRVREYRSLLGARSSSRPSVKILCEDVRKAQLDWAATEHQVMVTSPPYGDNQTTIPYGQFSYLAMRWIPEDDLPGSVAAELRLNTNSLDSASLGGTVRAAEEKEEALRALSPHFDSFTREAEKCGQRRAVRKVSSFIGDFSDALRHLRTHPPSSAHWVLTTGNRTAAGVTVPFDAICRDIVVSLGGKPIASLRRQLPNKRMPSRNSQGVMITTETTMIVEFA</sequence>